<dbReference type="Proteomes" id="UP000607559">
    <property type="component" value="Unassembled WGS sequence"/>
</dbReference>
<keyword evidence="1" id="KW-0560">Oxidoreductase</keyword>
<gene>
    <name evidence="5" type="ORF">GCM10011511_45130</name>
</gene>
<feature type="active site" description="Cysteine sulfenic acid (-SOH) intermediate; for peroxidase activity" evidence="3">
    <location>
        <position position="48"/>
    </location>
</feature>
<protein>
    <submittedName>
        <fullName evidence="5">Peroxiredoxin</fullName>
    </submittedName>
</protein>
<evidence type="ECO:0000256" key="1">
    <source>
        <dbReference type="ARBA" id="ARBA00023002"/>
    </source>
</evidence>
<comment type="caution">
    <text evidence="5">The sequence shown here is derived from an EMBL/GenBank/DDBJ whole genome shotgun (WGS) entry which is preliminary data.</text>
</comment>
<dbReference type="InterPro" id="IPR000866">
    <property type="entry name" value="AhpC/TSA"/>
</dbReference>
<dbReference type="GO" id="GO:0016491">
    <property type="term" value="F:oxidoreductase activity"/>
    <property type="evidence" value="ECO:0007669"/>
    <property type="project" value="UniProtKB-KW"/>
</dbReference>
<evidence type="ECO:0000259" key="4">
    <source>
        <dbReference type="PROSITE" id="PS51352"/>
    </source>
</evidence>
<dbReference type="SUPFAM" id="SSF52833">
    <property type="entry name" value="Thioredoxin-like"/>
    <property type="match status" value="1"/>
</dbReference>
<reference evidence="5" key="2">
    <citation type="submission" date="2020-09" db="EMBL/GenBank/DDBJ databases">
        <authorList>
            <person name="Sun Q."/>
            <person name="Zhou Y."/>
        </authorList>
    </citation>
    <scope>NUCLEOTIDE SEQUENCE</scope>
    <source>
        <strain evidence="5">CGMCC 1.15448</strain>
    </source>
</reference>
<evidence type="ECO:0000256" key="2">
    <source>
        <dbReference type="ARBA" id="ARBA00023284"/>
    </source>
</evidence>
<dbReference type="Pfam" id="PF00578">
    <property type="entry name" value="AhpC-TSA"/>
    <property type="match status" value="1"/>
</dbReference>
<dbReference type="InterPro" id="IPR036249">
    <property type="entry name" value="Thioredoxin-like_sf"/>
</dbReference>
<evidence type="ECO:0000313" key="5">
    <source>
        <dbReference type="EMBL" id="GGB16305.1"/>
    </source>
</evidence>
<sequence>MSTPSIQVGQQAPDFTLFNSEKEKVTLSDYKGKNVLLLFFPQAFTGTCTKELCNTRDNIALYNNANAVVLGISVDSVFTLARYKDDQQLNFPLLSDFNKTVSSDYGTLYDTFVFDMRGVAKRSAFVLDKAGIVRYAEVLETASDLPDFTAIQKTLGDLN</sequence>
<dbReference type="PANTHER" id="PTHR43110">
    <property type="entry name" value="THIOL PEROXIDASE"/>
    <property type="match status" value="1"/>
</dbReference>
<dbReference type="InterPro" id="IPR013766">
    <property type="entry name" value="Thioredoxin_domain"/>
</dbReference>
<dbReference type="PROSITE" id="PS51352">
    <property type="entry name" value="THIOREDOXIN_2"/>
    <property type="match status" value="1"/>
</dbReference>
<keyword evidence="6" id="KW-1185">Reference proteome</keyword>
<dbReference type="PIRSF" id="PIRSF000239">
    <property type="entry name" value="AHPC"/>
    <property type="match status" value="1"/>
</dbReference>
<dbReference type="InterPro" id="IPR050455">
    <property type="entry name" value="Tpx_Peroxidase_subfamily"/>
</dbReference>
<dbReference type="AlphaFoldDB" id="A0A8J2UH05"/>
<name>A0A8J2UH05_9BACT</name>
<keyword evidence="2" id="KW-0676">Redox-active center</keyword>
<dbReference type="Gene3D" id="3.40.30.10">
    <property type="entry name" value="Glutaredoxin"/>
    <property type="match status" value="1"/>
</dbReference>
<dbReference type="GO" id="GO:0016209">
    <property type="term" value="F:antioxidant activity"/>
    <property type="evidence" value="ECO:0007669"/>
    <property type="project" value="InterPro"/>
</dbReference>
<proteinExistence type="predicted"/>
<organism evidence="5 6">
    <name type="scientific">Puia dinghuensis</name>
    <dbReference type="NCBI Taxonomy" id="1792502"/>
    <lineage>
        <taxon>Bacteria</taxon>
        <taxon>Pseudomonadati</taxon>
        <taxon>Bacteroidota</taxon>
        <taxon>Chitinophagia</taxon>
        <taxon>Chitinophagales</taxon>
        <taxon>Chitinophagaceae</taxon>
        <taxon>Puia</taxon>
    </lineage>
</organism>
<reference evidence="5" key="1">
    <citation type="journal article" date="2014" name="Int. J. Syst. Evol. Microbiol.">
        <title>Complete genome sequence of Corynebacterium casei LMG S-19264T (=DSM 44701T), isolated from a smear-ripened cheese.</title>
        <authorList>
            <consortium name="US DOE Joint Genome Institute (JGI-PGF)"/>
            <person name="Walter F."/>
            <person name="Albersmeier A."/>
            <person name="Kalinowski J."/>
            <person name="Ruckert C."/>
        </authorList>
    </citation>
    <scope>NUCLEOTIDE SEQUENCE</scope>
    <source>
        <strain evidence="5">CGMCC 1.15448</strain>
    </source>
</reference>
<dbReference type="InterPro" id="IPR024706">
    <property type="entry name" value="Peroxiredoxin_AhpC-typ"/>
</dbReference>
<dbReference type="EMBL" id="BMJC01000005">
    <property type="protein sequence ID" value="GGB16305.1"/>
    <property type="molecule type" value="Genomic_DNA"/>
</dbReference>
<feature type="domain" description="Thioredoxin" evidence="4">
    <location>
        <begin position="6"/>
        <end position="157"/>
    </location>
</feature>
<evidence type="ECO:0000313" key="6">
    <source>
        <dbReference type="Proteomes" id="UP000607559"/>
    </source>
</evidence>
<evidence type="ECO:0000256" key="3">
    <source>
        <dbReference type="PIRSR" id="PIRSR000239-1"/>
    </source>
</evidence>
<dbReference type="RefSeq" id="WP_188936090.1">
    <property type="nucleotide sequence ID" value="NZ_BMJC01000005.1"/>
</dbReference>
<dbReference type="PANTHER" id="PTHR43110:SF1">
    <property type="entry name" value="THIOL PEROXIDASE"/>
    <property type="match status" value="1"/>
</dbReference>
<accession>A0A8J2UH05</accession>